<dbReference type="AlphaFoldDB" id="A0A7W6FPD3"/>
<dbReference type="EMBL" id="JACIDT010000003">
    <property type="protein sequence ID" value="MBB3925437.1"/>
    <property type="molecule type" value="Genomic_DNA"/>
</dbReference>
<reference evidence="1 2" key="1">
    <citation type="submission" date="2020-08" db="EMBL/GenBank/DDBJ databases">
        <title>Genomic Encyclopedia of Type Strains, Phase IV (KMG-IV): sequencing the most valuable type-strain genomes for metagenomic binning, comparative biology and taxonomic classification.</title>
        <authorList>
            <person name="Goeker M."/>
        </authorList>
    </citation>
    <scope>NUCLEOTIDE SEQUENCE [LARGE SCALE GENOMIC DNA]</scope>
    <source>
        <strain evidence="1 2">DSM 26189</strain>
    </source>
</reference>
<evidence type="ECO:0000313" key="1">
    <source>
        <dbReference type="EMBL" id="MBB3925437.1"/>
    </source>
</evidence>
<gene>
    <name evidence="1" type="ORF">GGR43_001150</name>
</gene>
<dbReference type="InterPro" id="IPR027396">
    <property type="entry name" value="DsrEFH-like"/>
</dbReference>
<protein>
    <submittedName>
        <fullName evidence="1">Putative peroxiredoxin</fullName>
    </submittedName>
</protein>
<accession>A0A7W6FPD3</accession>
<comment type="caution">
    <text evidence="1">The sequence shown here is derived from an EMBL/GenBank/DDBJ whole genome shotgun (WGS) entry which is preliminary data.</text>
</comment>
<keyword evidence="2" id="KW-1185">Reference proteome</keyword>
<sequence length="122" mass="12774">MPGGLNILLLGEDAERLRAALMLAMAQRALEGDARIFLQMEAVRLLAPPVAAPRDAEHLRAGFPPLATLLDEALGDGVAVIACQSGLALCAMEATDLDPRIETGGLLSFMAAIDPADRLLSV</sequence>
<dbReference type="RefSeq" id="WP_284278631.1">
    <property type="nucleotide sequence ID" value="NZ_BSPS01000086.1"/>
</dbReference>
<organism evidence="1 2">
    <name type="scientific">Sphingobium jiangsuense</name>
    <dbReference type="NCBI Taxonomy" id="870476"/>
    <lineage>
        <taxon>Bacteria</taxon>
        <taxon>Pseudomonadati</taxon>
        <taxon>Pseudomonadota</taxon>
        <taxon>Alphaproteobacteria</taxon>
        <taxon>Sphingomonadales</taxon>
        <taxon>Sphingomonadaceae</taxon>
        <taxon>Sphingobium</taxon>
    </lineage>
</organism>
<proteinExistence type="predicted"/>
<dbReference type="SUPFAM" id="SSF75169">
    <property type="entry name" value="DsrEFH-like"/>
    <property type="match status" value="1"/>
</dbReference>
<dbReference type="Pfam" id="PF02635">
    <property type="entry name" value="DsrE"/>
    <property type="match status" value="1"/>
</dbReference>
<name>A0A7W6FPD3_9SPHN</name>
<dbReference type="Gene3D" id="3.40.1260.10">
    <property type="entry name" value="DsrEFH-like"/>
    <property type="match status" value="1"/>
</dbReference>
<dbReference type="Proteomes" id="UP000571950">
    <property type="component" value="Unassembled WGS sequence"/>
</dbReference>
<evidence type="ECO:0000313" key="2">
    <source>
        <dbReference type="Proteomes" id="UP000571950"/>
    </source>
</evidence>
<dbReference type="InterPro" id="IPR003787">
    <property type="entry name" value="Sulphur_relay_DsrE/F-like"/>
</dbReference>